<feature type="region of interest" description="Disordered" evidence="1">
    <location>
        <begin position="309"/>
        <end position="330"/>
    </location>
</feature>
<feature type="compositionally biased region" description="Polar residues" evidence="1">
    <location>
        <begin position="309"/>
        <end position="322"/>
    </location>
</feature>
<feature type="region of interest" description="Disordered" evidence="1">
    <location>
        <begin position="743"/>
        <end position="767"/>
    </location>
</feature>
<organism evidence="3 4">
    <name type="scientific">Saprolegnia parasitica (strain CBS 223.65)</name>
    <dbReference type="NCBI Taxonomy" id="695850"/>
    <lineage>
        <taxon>Eukaryota</taxon>
        <taxon>Sar</taxon>
        <taxon>Stramenopiles</taxon>
        <taxon>Oomycota</taxon>
        <taxon>Saprolegniomycetes</taxon>
        <taxon>Saprolegniales</taxon>
        <taxon>Saprolegniaceae</taxon>
        <taxon>Saprolegnia</taxon>
    </lineage>
</organism>
<dbReference type="OrthoDB" id="101853at2759"/>
<dbReference type="EMBL" id="KK583230">
    <property type="protein sequence ID" value="KDO25667.1"/>
    <property type="molecule type" value="Genomic_DNA"/>
</dbReference>
<reference evidence="3 4" key="1">
    <citation type="journal article" date="2013" name="PLoS Genet.">
        <title>Distinctive expansion of potential virulence genes in the genome of the oomycete fish pathogen Saprolegnia parasitica.</title>
        <authorList>
            <person name="Jiang R.H."/>
            <person name="de Bruijn I."/>
            <person name="Haas B.J."/>
            <person name="Belmonte R."/>
            <person name="Lobach L."/>
            <person name="Christie J."/>
            <person name="van den Ackerveken G."/>
            <person name="Bottin A."/>
            <person name="Bulone V."/>
            <person name="Diaz-Moreno S.M."/>
            <person name="Dumas B."/>
            <person name="Fan L."/>
            <person name="Gaulin E."/>
            <person name="Govers F."/>
            <person name="Grenville-Briggs L.J."/>
            <person name="Horner N.R."/>
            <person name="Levin J.Z."/>
            <person name="Mammella M."/>
            <person name="Meijer H.J."/>
            <person name="Morris P."/>
            <person name="Nusbaum C."/>
            <person name="Oome S."/>
            <person name="Phillips A.J."/>
            <person name="van Rooyen D."/>
            <person name="Rzeszutek E."/>
            <person name="Saraiva M."/>
            <person name="Secombes C.J."/>
            <person name="Seidl M.F."/>
            <person name="Snel B."/>
            <person name="Stassen J.H."/>
            <person name="Sykes S."/>
            <person name="Tripathy S."/>
            <person name="van den Berg H."/>
            <person name="Vega-Arreguin J.C."/>
            <person name="Wawra S."/>
            <person name="Young S.K."/>
            <person name="Zeng Q."/>
            <person name="Dieguez-Uribeondo J."/>
            <person name="Russ C."/>
            <person name="Tyler B.M."/>
            <person name="van West P."/>
        </authorList>
    </citation>
    <scope>NUCLEOTIDE SEQUENCE [LARGE SCALE GENOMIC DNA]</scope>
    <source>
        <strain evidence="3 4">CBS 223.65</strain>
    </source>
</reference>
<evidence type="ECO:0000313" key="3">
    <source>
        <dbReference type="EMBL" id="KDO25667.1"/>
    </source>
</evidence>
<evidence type="ECO:0000256" key="1">
    <source>
        <dbReference type="SAM" id="MobiDB-lite"/>
    </source>
</evidence>
<dbReference type="RefSeq" id="XP_012203697.1">
    <property type="nucleotide sequence ID" value="XM_012348307.1"/>
</dbReference>
<evidence type="ECO:0000313" key="4">
    <source>
        <dbReference type="Proteomes" id="UP000030745"/>
    </source>
</evidence>
<dbReference type="PANTHER" id="PTHR37066:SF1">
    <property type="entry name" value="LNS2_PITP DOMAIN-CONTAINING PROTEIN"/>
    <property type="match status" value="1"/>
</dbReference>
<dbReference type="Pfam" id="PF03457">
    <property type="entry name" value="HA"/>
    <property type="match status" value="1"/>
</dbReference>
<dbReference type="VEuPathDB" id="FungiDB:SPRG_08966"/>
<dbReference type="OMA" id="DAKRESW"/>
<name>A0A067CFW2_SAPPC</name>
<sequence>MIETPWEHKVHAFAIFRSIYGHCRVPSNYRVPDAEPWPAHLHGAALGMISANARNAIKMQEPDRFELLEALGFVWSPTEGIERTVVSVFGKLRLQKVELSALVAALQTYHDQHGHLQIPQSFIVPENSDAWPADAANVALWYAPQTLRCYFYELSVDDVTTLHRLSLCTDLPPWRDVQRLLTLYAANVDSKIVPIEYVVPATDAWPSEFHGVGLGELVWFLGIKREVLPRDKRLQLDDFELTFQSPETWAAIERGVDAYKAKLEKAHVPADFVVPVTDDWDASLQGMRLGYYAGRLRRANMLLLRNAPKQTLPNAPNESPTSIKRKRADADDSRPLRLRVSWADKMDALITYRSIYGHLIVPMTFTVDVEDRRWPRHLRGMTLGAYVTAFRATIHLQYADRIADLDDLGYIWVNKLRHLRLPCVGCTKSLSLVDLVQTLQVFYTLYGHVDVPVGFTVPEDSPPWPRKTSGLVVHEMLRRLPHHFYDLHLDQQTAVHSLGLCKDRPQWPELLRLLRIFKARFGHGSVGLDFQVPASPDWPAQWNGLALGEIAFGVGLRAAGLAPGEEEQLAATGFVFNSPTTWARILRGLHAHKGVHGNINVEETFVVPTDDDAWPTDLGGLQLGRWHQRLQRARDLRQLPASVQLEIERLETRHVGSRDQRDLSAALWAHVLAALTTYRAEFGDANVPDDYVVPPEATDLERRGLHLGAVLGALRTQPWIDPSHKAALEALGFDWTDAPVDNEDNEDGVKLDPNETEGSEVSVRARTQRPWDQKIEAMILYRREHGDLAVPTSYRIPAAAPYPPHLHGLSLGILVSQLRYSSVLLPPERQRMLDALGFLWRTTRGVTRAVMQYADSGKLHARNMRWDPLLTALVTFKRLHGHLKIPPGFVVPADDDAWPAASQGVVLEHVIPSLRAHIYELTDGQSQWVRSAGIVTDIPDFRTFVELVKMYRAEFGSGAVARDFVVPSSGGPWIDAWRGLSLGDLAWSWFAHNYGALRVPSAFVAPASWPADIAGLRLGYWSDRTRVAHRLSLLPPATAAAVGELWAQPTTSSAQPFVAPRTGAEVEAVKGRLRAMGRVLREVLGSARLPPTFTIPATGVAWPEHSHGFPLAEGVRWLQSQPRAGHAAQARTPIHPSPRNNLKVLEPRPQGQPLTPVVATTVAGRRLAHKSSCDCDLPSSARRGRSAADFVVPSVQTRQWPEGCRGMRLGIIVSKICSYKRMYDVAREADLRAVGLTWRSTAPSSRCVVRDASSSDRVVLTIDLSVQIEALAVYHRLHGRVDAIPLDFVVPAGDDAWPPGAANILLAYVPPSLRYHWFEIPPEMERMLRSLGLFSDVPPFDVFVSLVDAYRRVVGEASVPLDFVVPTTLAWPTLWHGVLLGELAWYVGLRATKLLPEQTAKLRAIGFRFNSTATWAHVVNGLRIFYRLHGRKPVPSEFVVPSDPEWPPDLHGTRLGHWVECMTTAKRMLLLPRTTIEAIRVAAADAHPPAPTSTPPTPVAPSPIVHFDAKLAEPIALRAFKRMNGHLEVPPTFTVPENDRAWPSMTWKLKLGVFAQRLRSDDAMPPTVRDQLSELGFVFFDDAHRQWIAHLQALDLWMRLRSPPSEYTRLGDVSSACPEKLQDVMVGACLLSLEIGQTFATMNHRFELRVRGIDLDARWLSKLEALATFKALFDHLHVPRDFVIQAVAVWPAAAHGMELGLVVMWLRQLTPAGVVPSALAQLDALGFEWDEVPLQAIPKGMELLAAEFPTHPPTSFAVPATSPWPRDLWGADLLLLDAKRESWLAEMETKYVESLALLQVPSPVAPESTGKRVYSAVLVLQCIEHYMALHGDSHVPLLFHALS</sequence>
<dbReference type="GeneID" id="24131165"/>
<protein>
    <recommendedName>
        <fullName evidence="2">Helicase-associated domain-containing protein</fullName>
    </recommendedName>
</protein>
<dbReference type="KEGG" id="spar:SPRG_08966"/>
<dbReference type="InterPro" id="IPR005114">
    <property type="entry name" value="Helicase_assoc"/>
</dbReference>
<evidence type="ECO:0000259" key="2">
    <source>
        <dbReference type="Pfam" id="PF03457"/>
    </source>
</evidence>
<accession>A0A067CFW2</accession>
<gene>
    <name evidence="3" type="ORF">SPRG_08966</name>
</gene>
<dbReference type="Proteomes" id="UP000030745">
    <property type="component" value="Unassembled WGS sequence"/>
</dbReference>
<proteinExistence type="predicted"/>
<feature type="domain" description="Helicase-associated" evidence="2">
    <location>
        <begin position="769"/>
        <end position="838"/>
    </location>
</feature>
<keyword evidence="4" id="KW-1185">Reference proteome</keyword>
<dbReference type="PANTHER" id="PTHR37066">
    <property type="entry name" value="HELICASE-ASSOCIATED"/>
    <property type="match status" value="1"/>
</dbReference>